<dbReference type="PANTHER" id="PTHR12083">
    <property type="entry name" value="BIFUNCTIONAL POLYNUCLEOTIDE PHOSPHATASE/KINASE"/>
    <property type="match status" value="1"/>
</dbReference>
<keyword evidence="2" id="KW-1185">Reference proteome</keyword>
<dbReference type="Gene3D" id="3.40.50.1000">
    <property type="entry name" value="HAD superfamily/HAD-like"/>
    <property type="match status" value="1"/>
</dbReference>
<protein>
    <recommendedName>
        <fullName evidence="3">PNK3P-domain-containing protein</fullName>
    </recommendedName>
</protein>
<proteinExistence type="predicted"/>
<dbReference type="GO" id="GO:0003690">
    <property type="term" value="F:double-stranded DNA binding"/>
    <property type="evidence" value="ECO:0007669"/>
    <property type="project" value="TreeGrafter"/>
</dbReference>
<dbReference type="Pfam" id="PF08645">
    <property type="entry name" value="PNK3P"/>
    <property type="match status" value="1"/>
</dbReference>
<evidence type="ECO:0000313" key="2">
    <source>
        <dbReference type="Proteomes" id="UP000000707"/>
    </source>
</evidence>
<dbReference type="GO" id="GO:0006281">
    <property type="term" value="P:DNA repair"/>
    <property type="evidence" value="ECO:0007669"/>
    <property type="project" value="TreeGrafter"/>
</dbReference>
<dbReference type="Proteomes" id="UP000000707">
    <property type="component" value="Unassembled WGS sequence"/>
</dbReference>
<name>G3B541_CANTC</name>
<dbReference type="InterPro" id="IPR006551">
    <property type="entry name" value="Polynucleotide_phosphatase"/>
</dbReference>
<organism evidence="2">
    <name type="scientific">Candida tenuis (strain ATCC 10573 / BCRC 21748 / CBS 615 / JCM 9827 / NBRC 10315 / NRRL Y-1498 / VKM Y-70)</name>
    <name type="common">Yeast</name>
    <name type="synonym">Yamadazyma tenuis</name>
    <dbReference type="NCBI Taxonomy" id="590646"/>
    <lineage>
        <taxon>Eukaryota</taxon>
        <taxon>Fungi</taxon>
        <taxon>Dikarya</taxon>
        <taxon>Ascomycota</taxon>
        <taxon>Saccharomycotina</taxon>
        <taxon>Pichiomycetes</taxon>
        <taxon>Debaryomycetaceae</taxon>
        <taxon>Yamadazyma</taxon>
    </lineage>
</organism>
<dbReference type="InterPro" id="IPR036412">
    <property type="entry name" value="HAD-like_sf"/>
</dbReference>
<evidence type="ECO:0000313" key="1">
    <source>
        <dbReference type="EMBL" id="EGV63132.1"/>
    </source>
</evidence>
<sequence length="245" mass="27743">MNRRDIFSMLKHGKEAGKESVQAKPKIVREFHSSTIFSNNWKFTGTHLISNVPKDIQMPSSPVKIAAFDLDGTLVDTISGSKFARGPNDWKLWRNIDQSQSQVVPKLKSLVEQGYTIAIFTNQGGVLGVPQAKSYLNFRERVNSFVGHVQKDIEQFKPLVFASPKKPSAKKATLKVSPDEYHLVMRKPQVGMWNQLKREIGVEIDMENSFYVGDAAGRDTDFSDSDKVFANNLKIEFKVPEEYFL</sequence>
<dbReference type="eggNOG" id="KOG2134">
    <property type="taxonomic scope" value="Eukaryota"/>
</dbReference>
<accession>G3B541</accession>
<dbReference type="InterPro" id="IPR013954">
    <property type="entry name" value="PNK3P"/>
</dbReference>
<dbReference type="InterPro" id="IPR006549">
    <property type="entry name" value="HAD-SF_hydro_IIIA"/>
</dbReference>
<dbReference type="PANTHER" id="PTHR12083:SF9">
    <property type="entry name" value="BIFUNCTIONAL POLYNUCLEOTIDE PHOSPHATASE_KINASE"/>
    <property type="match status" value="1"/>
</dbReference>
<reference evidence="1 2" key="1">
    <citation type="journal article" date="2011" name="Proc. Natl. Acad. Sci. U.S.A.">
        <title>Comparative genomics of xylose-fermenting fungi for enhanced biofuel production.</title>
        <authorList>
            <person name="Wohlbach D.J."/>
            <person name="Kuo A."/>
            <person name="Sato T.K."/>
            <person name="Potts K.M."/>
            <person name="Salamov A.A."/>
            <person name="LaButti K.M."/>
            <person name="Sun H."/>
            <person name="Clum A."/>
            <person name="Pangilinan J.L."/>
            <person name="Lindquist E.A."/>
            <person name="Lucas S."/>
            <person name="Lapidus A."/>
            <person name="Jin M."/>
            <person name="Gunawan C."/>
            <person name="Balan V."/>
            <person name="Dale B.E."/>
            <person name="Jeffries T.W."/>
            <person name="Zinkel R."/>
            <person name="Barry K.W."/>
            <person name="Grigoriev I.V."/>
            <person name="Gasch A.P."/>
        </authorList>
    </citation>
    <scope>NUCLEOTIDE SEQUENCE [LARGE SCALE GENOMIC DNA]</scope>
    <source>
        <strain evidence="2">ATCC 10573 / BCRC 21748 / CBS 615 / JCM 9827 / NBRC 10315 / NRRL Y-1498 / VKM Y-70</strain>
    </source>
</reference>
<dbReference type="NCBIfam" id="TIGR01662">
    <property type="entry name" value="HAD-SF-IIIA"/>
    <property type="match status" value="1"/>
</dbReference>
<dbReference type="HOGENOM" id="CLU_014938_0_0_1"/>
<dbReference type="STRING" id="590646.G3B541"/>
<dbReference type="OrthoDB" id="19045at2759"/>
<dbReference type="InterPro" id="IPR023214">
    <property type="entry name" value="HAD_sf"/>
</dbReference>
<dbReference type="SUPFAM" id="SSF56784">
    <property type="entry name" value="HAD-like"/>
    <property type="match status" value="1"/>
</dbReference>
<gene>
    <name evidence="1" type="ORF">CANTEDRAFT_122941</name>
</gene>
<dbReference type="GO" id="GO:0046404">
    <property type="term" value="F:ATP-dependent polydeoxyribonucleotide 5'-hydroxyl-kinase activity"/>
    <property type="evidence" value="ECO:0007669"/>
    <property type="project" value="TreeGrafter"/>
</dbReference>
<evidence type="ECO:0008006" key="3">
    <source>
        <dbReference type="Google" id="ProtNLM"/>
    </source>
</evidence>
<dbReference type="NCBIfam" id="TIGR01664">
    <property type="entry name" value="DNA-3'-Pase"/>
    <property type="match status" value="1"/>
</dbReference>
<dbReference type="AlphaFoldDB" id="G3B541"/>
<dbReference type="GO" id="GO:0046403">
    <property type="term" value="F:polynucleotide 3'-phosphatase activity"/>
    <property type="evidence" value="ECO:0007669"/>
    <property type="project" value="TreeGrafter"/>
</dbReference>
<dbReference type="EMBL" id="GL996524">
    <property type="protein sequence ID" value="EGV63132.1"/>
    <property type="molecule type" value="Genomic_DNA"/>
</dbReference>